<dbReference type="EMBL" id="DXGE01000028">
    <property type="protein sequence ID" value="HIW86173.1"/>
    <property type="molecule type" value="Genomic_DNA"/>
</dbReference>
<evidence type="ECO:0000313" key="1">
    <source>
        <dbReference type="EMBL" id="HIW86173.1"/>
    </source>
</evidence>
<dbReference type="CDD" id="cd09024">
    <property type="entry name" value="Aldose_epim_lacX"/>
    <property type="match status" value="1"/>
</dbReference>
<gene>
    <name evidence="1" type="ORF">IAA48_06705</name>
</gene>
<organism evidence="1 2">
    <name type="scientific">Candidatus Eubacterium faecipullorum</name>
    <dbReference type="NCBI Taxonomy" id="2838571"/>
    <lineage>
        <taxon>Bacteria</taxon>
        <taxon>Bacillati</taxon>
        <taxon>Bacillota</taxon>
        <taxon>Clostridia</taxon>
        <taxon>Eubacteriales</taxon>
        <taxon>Eubacteriaceae</taxon>
        <taxon>Eubacterium</taxon>
    </lineage>
</organism>
<dbReference type="GO" id="GO:0016853">
    <property type="term" value="F:isomerase activity"/>
    <property type="evidence" value="ECO:0007669"/>
    <property type="project" value="InterPro"/>
</dbReference>
<sequence>MTVHIKSEEISVSCLLEGAMLHSLVKDGVEYLWQGDAKYWAGQAPVCFPITGVLRDSKAVAFGKPCEMKRHGVARIHPFEIAEQGGNYVSFVQHSSGETKKAFPFDYSLEIRYTVLKNSVTTRYTVRNTGTDRLPFVIGGHPAFNCPLEAGRDFEDYIVAFSGAVGQKCLRPDVETGLVDISKRYDVLDEPDKIYLDHSLFDLDAMVFDNIKPKSALLTAGGRGVRIDYQDFDNLLIWSSSNGGNFVALEPWTGISTCSDEDEVFENKRGMTVLEPGNEASFAFKITLI</sequence>
<dbReference type="AlphaFoldDB" id="A0A9D1UG66"/>
<dbReference type="InterPro" id="IPR014718">
    <property type="entry name" value="GH-type_carb-bd"/>
</dbReference>
<reference evidence="1" key="1">
    <citation type="journal article" date="2021" name="PeerJ">
        <title>Extensive microbial diversity within the chicken gut microbiome revealed by metagenomics and culture.</title>
        <authorList>
            <person name="Gilroy R."/>
            <person name="Ravi A."/>
            <person name="Getino M."/>
            <person name="Pursley I."/>
            <person name="Horton D.L."/>
            <person name="Alikhan N.F."/>
            <person name="Baker D."/>
            <person name="Gharbi K."/>
            <person name="Hall N."/>
            <person name="Watson M."/>
            <person name="Adriaenssens E.M."/>
            <person name="Foster-Nyarko E."/>
            <person name="Jarju S."/>
            <person name="Secka A."/>
            <person name="Antonio M."/>
            <person name="Oren A."/>
            <person name="Chaudhuri R.R."/>
            <person name="La Ragione R."/>
            <person name="Hildebrand F."/>
            <person name="Pallen M.J."/>
        </authorList>
    </citation>
    <scope>NUCLEOTIDE SEQUENCE</scope>
    <source>
        <strain evidence="1">421</strain>
    </source>
</reference>
<dbReference type="InterPro" id="IPR011013">
    <property type="entry name" value="Gal_mutarotase_sf_dom"/>
</dbReference>
<dbReference type="GO" id="GO:0030246">
    <property type="term" value="F:carbohydrate binding"/>
    <property type="evidence" value="ECO:0007669"/>
    <property type="project" value="InterPro"/>
</dbReference>
<dbReference type="SUPFAM" id="SSF74650">
    <property type="entry name" value="Galactose mutarotase-like"/>
    <property type="match status" value="1"/>
</dbReference>
<dbReference type="Gene3D" id="2.70.98.10">
    <property type="match status" value="1"/>
</dbReference>
<dbReference type="Pfam" id="PF01263">
    <property type="entry name" value="Aldose_epim"/>
    <property type="match status" value="1"/>
</dbReference>
<reference evidence="1" key="2">
    <citation type="submission" date="2021-04" db="EMBL/GenBank/DDBJ databases">
        <authorList>
            <person name="Gilroy R."/>
        </authorList>
    </citation>
    <scope>NUCLEOTIDE SEQUENCE</scope>
    <source>
        <strain evidence="1">421</strain>
    </source>
</reference>
<protein>
    <submittedName>
        <fullName evidence="1">Aldose 1-epimerase family protein</fullName>
    </submittedName>
</protein>
<comment type="caution">
    <text evidence="1">The sequence shown here is derived from an EMBL/GenBank/DDBJ whole genome shotgun (WGS) entry which is preliminary data.</text>
</comment>
<name>A0A9D1UG66_9FIRM</name>
<evidence type="ECO:0000313" key="2">
    <source>
        <dbReference type="Proteomes" id="UP000824205"/>
    </source>
</evidence>
<accession>A0A9D1UG66</accession>
<dbReference type="Proteomes" id="UP000824205">
    <property type="component" value="Unassembled WGS sequence"/>
</dbReference>
<proteinExistence type="predicted"/>
<dbReference type="InterPro" id="IPR008183">
    <property type="entry name" value="Aldose_1/G6P_1-epimerase"/>
</dbReference>
<dbReference type="InterPro" id="IPR037481">
    <property type="entry name" value="LacX"/>
</dbReference>
<dbReference type="GO" id="GO:0005975">
    <property type="term" value="P:carbohydrate metabolic process"/>
    <property type="evidence" value="ECO:0007669"/>
    <property type="project" value="InterPro"/>
</dbReference>